<feature type="transmembrane region" description="Helical" evidence="13">
    <location>
        <begin position="63"/>
        <end position="83"/>
    </location>
</feature>
<organism evidence="16 17">
    <name type="scientific">Mobiluncus curtisii</name>
    <dbReference type="NCBI Taxonomy" id="2051"/>
    <lineage>
        <taxon>Bacteria</taxon>
        <taxon>Bacillati</taxon>
        <taxon>Actinomycetota</taxon>
        <taxon>Actinomycetes</taxon>
        <taxon>Actinomycetales</taxon>
        <taxon>Actinomycetaceae</taxon>
        <taxon>Mobiluncus</taxon>
    </lineage>
</organism>
<dbReference type="GeneID" id="55564395"/>
<evidence type="ECO:0000256" key="7">
    <source>
        <dbReference type="ARBA" id="ARBA00022857"/>
    </source>
</evidence>
<evidence type="ECO:0000256" key="5">
    <source>
        <dbReference type="ARBA" id="ARBA00022519"/>
    </source>
</evidence>
<evidence type="ECO:0000313" key="15">
    <source>
        <dbReference type="EMBL" id="NMW86686.1"/>
    </source>
</evidence>
<feature type="transmembrane region" description="Helical" evidence="13">
    <location>
        <begin position="6"/>
        <end position="23"/>
    </location>
</feature>
<feature type="domain" description="NAD(P) transhydrogenase alpha subunit C-terminal" evidence="14">
    <location>
        <begin position="9"/>
        <end position="92"/>
    </location>
</feature>
<evidence type="ECO:0000256" key="6">
    <source>
        <dbReference type="ARBA" id="ARBA00022692"/>
    </source>
</evidence>
<accession>A0A2X2YKE7</accession>
<gene>
    <name evidence="16" type="primary">pntA_1</name>
    <name evidence="15" type="ORF">HHJ67_02810</name>
    <name evidence="16" type="ORF">NCTC11820_00458</name>
</gene>
<keyword evidence="9 13" id="KW-1133">Transmembrane helix</keyword>
<proteinExistence type="predicted"/>
<dbReference type="GO" id="GO:0006740">
    <property type="term" value="P:NADPH regeneration"/>
    <property type="evidence" value="ECO:0007669"/>
    <property type="project" value="TreeGrafter"/>
</dbReference>
<evidence type="ECO:0000256" key="9">
    <source>
        <dbReference type="ARBA" id="ARBA00022989"/>
    </source>
</evidence>
<dbReference type="RefSeq" id="WP_013188666.1">
    <property type="nucleotide sequence ID" value="NZ_CP068112.1"/>
</dbReference>
<evidence type="ECO:0000256" key="13">
    <source>
        <dbReference type="SAM" id="Phobius"/>
    </source>
</evidence>
<dbReference type="Proteomes" id="UP000553981">
    <property type="component" value="Unassembled WGS sequence"/>
</dbReference>
<reference evidence="15 18" key="2">
    <citation type="submission" date="2020-04" db="EMBL/GenBank/DDBJ databases">
        <title>Antimicrobial susceptibility and clonality of vaginal-derived multi-drug resistant Mobiluncus isolates in China.</title>
        <authorList>
            <person name="Zhang X."/>
        </authorList>
    </citation>
    <scope>NUCLEOTIDE SEQUENCE [LARGE SCALE GENOMIC DNA]</scope>
    <source>
        <strain evidence="15 18">19</strain>
    </source>
</reference>
<keyword evidence="10" id="KW-0520">NAD</keyword>
<dbReference type="EC" id="7.1.1.1" evidence="3"/>
<comment type="catalytic activity">
    <reaction evidence="12">
        <text>NAD(+) + NADPH + H(+)(in) = NADH + NADP(+) + H(+)(out)</text>
        <dbReference type="Rhea" id="RHEA:47992"/>
        <dbReference type="ChEBI" id="CHEBI:15378"/>
        <dbReference type="ChEBI" id="CHEBI:57540"/>
        <dbReference type="ChEBI" id="CHEBI:57783"/>
        <dbReference type="ChEBI" id="CHEBI:57945"/>
        <dbReference type="ChEBI" id="CHEBI:58349"/>
        <dbReference type="EC" id="7.1.1.1"/>
    </reaction>
</comment>
<evidence type="ECO:0000256" key="10">
    <source>
        <dbReference type="ARBA" id="ARBA00023027"/>
    </source>
</evidence>
<keyword evidence="4" id="KW-1003">Cell membrane</keyword>
<comment type="subcellular location">
    <subcellularLocation>
        <location evidence="2">Cell inner membrane</location>
        <topology evidence="2">Multi-pass membrane protein</topology>
    </subcellularLocation>
</comment>
<sequence length="108" mass="11057">MTPFQGVLLVVLVVFTLFGYKIISQVPSLLHTPLMSGMNAFSGVTVLGCLSAAALAVSLGSKALGLLAVALAMVNIVGGFGVTDRMLRMFDKKPKSVADGGAQSGEGE</sequence>
<evidence type="ECO:0000256" key="8">
    <source>
        <dbReference type="ARBA" id="ARBA00022967"/>
    </source>
</evidence>
<keyword evidence="7" id="KW-0521">NADP</keyword>
<evidence type="ECO:0000256" key="11">
    <source>
        <dbReference type="ARBA" id="ARBA00023136"/>
    </source>
</evidence>
<dbReference type="GO" id="GO:0008750">
    <property type="term" value="F:proton-translocating NAD(P)+ transhydrogenase activity"/>
    <property type="evidence" value="ECO:0007669"/>
    <property type="project" value="UniProtKB-EC"/>
</dbReference>
<keyword evidence="6 13" id="KW-0812">Transmembrane</keyword>
<dbReference type="AlphaFoldDB" id="A0A2X2YKE7"/>
<dbReference type="PANTHER" id="PTHR10160">
    <property type="entry name" value="NAD(P) TRANSHYDROGENASE"/>
    <property type="match status" value="1"/>
</dbReference>
<evidence type="ECO:0000313" key="18">
    <source>
        <dbReference type="Proteomes" id="UP000553981"/>
    </source>
</evidence>
<evidence type="ECO:0000256" key="3">
    <source>
        <dbReference type="ARBA" id="ARBA00012943"/>
    </source>
</evidence>
<dbReference type="Pfam" id="PF12769">
    <property type="entry name" value="PNTB_4TM"/>
    <property type="match status" value="1"/>
</dbReference>
<feature type="transmembrane region" description="Helical" evidence="13">
    <location>
        <begin position="35"/>
        <end position="57"/>
    </location>
</feature>
<dbReference type="OMA" id="FVVTDRM"/>
<name>A0A2X2YKE7_9ACTO</name>
<evidence type="ECO:0000256" key="4">
    <source>
        <dbReference type="ARBA" id="ARBA00022475"/>
    </source>
</evidence>
<dbReference type="PANTHER" id="PTHR10160:SF19">
    <property type="entry name" value="PROTON-TRANSLOCATING NAD(P)(+) TRANSHYDROGENASE"/>
    <property type="match status" value="1"/>
</dbReference>
<dbReference type="Proteomes" id="UP000250245">
    <property type="component" value="Unassembled WGS sequence"/>
</dbReference>
<evidence type="ECO:0000256" key="2">
    <source>
        <dbReference type="ARBA" id="ARBA00004429"/>
    </source>
</evidence>
<reference evidence="16 17" key="1">
    <citation type="submission" date="2018-06" db="EMBL/GenBank/DDBJ databases">
        <authorList>
            <consortium name="Pathogen Informatics"/>
            <person name="Doyle S."/>
        </authorList>
    </citation>
    <scope>NUCLEOTIDE SEQUENCE [LARGE SCALE GENOMIC DNA]</scope>
    <source>
        <strain evidence="16 17">NCTC11820</strain>
    </source>
</reference>
<evidence type="ECO:0000313" key="16">
    <source>
        <dbReference type="EMBL" id="SQB64127.1"/>
    </source>
</evidence>
<dbReference type="GO" id="GO:0050661">
    <property type="term" value="F:NADP binding"/>
    <property type="evidence" value="ECO:0007669"/>
    <property type="project" value="TreeGrafter"/>
</dbReference>
<keyword evidence="11 13" id="KW-0472">Membrane</keyword>
<dbReference type="InterPro" id="IPR024605">
    <property type="entry name" value="NADP_transhyd_a_C"/>
</dbReference>
<dbReference type="GO" id="GO:0005886">
    <property type="term" value="C:plasma membrane"/>
    <property type="evidence" value="ECO:0007669"/>
    <property type="project" value="UniProtKB-SubCell"/>
</dbReference>
<keyword evidence="8" id="KW-1278">Translocase</keyword>
<evidence type="ECO:0000256" key="1">
    <source>
        <dbReference type="ARBA" id="ARBA00003943"/>
    </source>
</evidence>
<dbReference type="EMBL" id="UASJ01000001">
    <property type="protein sequence ID" value="SQB64127.1"/>
    <property type="molecule type" value="Genomic_DNA"/>
</dbReference>
<dbReference type="EMBL" id="JABCUI010000001">
    <property type="protein sequence ID" value="NMW86686.1"/>
    <property type="molecule type" value="Genomic_DNA"/>
</dbReference>
<protein>
    <recommendedName>
        <fullName evidence="3">proton-translocating NAD(P)(+) transhydrogenase</fullName>
        <ecNumber evidence="3">7.1.1.1</ecNumber>
    </recommendedName>
</protein>
<keyword evidence="16" id="KW-0560">Oxidoreductase</keyword>
<dbReference type="GO" id="GO:0016491">
    <property type="term" value="F:oxidoreductase activity"/>
    <property type="evidence" value="ECO:0007669"/>
    <property type="project" value="UniProtKB-KW"/>
</dbReference>
<keyword evidence="5" id="KW-0997">Cell inner membrane</keyword>
<comment type="function">
    <text evidence="1">The transhydrogenation between NADH and NADP is coupled to respiration and ATP hydrolysis and functions as a proton pump across the membrane.</text>
</comment>
<evidence type="ECO:0000313" key="17">
    <source>
        <dbReference type="Proteomes" id="UP000250245"/>
    </source>
</evidence>
<evidence type="ECO:0000256" key="12">
    <source>
        <dbReference type="ARBA" id="ARBA00048202"/>
    </source>
</evidence>
<evidence type="ECO:0000259" key="14">
    <source>
        <dbReference type="Pfam" id="PF12769"/>
    </source>
</evidence>